<accession>A0AAV2GX47</accession>
<feature type="compositionally biased region" description="Low complexity" evidence="1">
    <location>
        <begin position="42"/>
        <end position="52"/>
    </location>
</feature>
<feature type="compositionally biased region" description="Gly residues" evidence="1">
    <location>
        <begin position="53"/>
        <end position="63"/>
    </location>
</feature>
<dbReference type="EMBL" id="OZ034822">
    <property type="protein sequence ID" value="CAL1414862.1"/>
    <property type="molecule type" value="Genomic_DNA"/>
</dbReference>
<dbReference type="PANTHER" id="PTHR35121">
    <property type="entry name" value="HOMEODOMAIN PROTEIN 8, PUTATIVE-RELATED"/>
    <property type="match status" value="1"/>
</dbReference>
<evidence type="ECO:0000313" key="3">
    <source>
        <dbReference type="Proteomes" id="UP001497516"/>
    </source>
</evidence>
<protein>
    <submittedName>
        <fullName evidence="2">Uncharacterized protein</fullName>
    </submittedName>
</protein>
<organism evidence="2 3">
    <name type="scientific">Linum trigynum</name>
    <dbReference type="NCBI Taxonomy" id="586398"/>
    <lineage>
        <taxon>Eukaryota</taxon>
        <taxon>Viridiplantae</taxon>
        <taxon>Streptophyta</taxon>
        <taxon>Embryophyta</taxon>
        <taxon>Tracheophyta</taxon>
        <taxon>Spermatophyta</taxon>
        <taxon>Magnoliopsida</taxon>
        <taxon>eudicotyledons</taxon>
        <taxon>Gunneridae</taxon>
        <taxon>Pentapetalae</taxon>
        <taxon>rosids</taxon>
        <taxon>fabids</taxon>
        <taxon>Malpighiales</taxon>
        <taxon>Linaceae</taxon>
        <taxon>Linum</taxon>
    </lineage>
</organism>
<dbReference type="AlphaFoldDB" id="A0AAV2GX47"/>
<dbReference type="PANTHER" id="PTHR35121:SF4">
    <property type="entry name" value="SWIM-TYPE DOMAIN-CONTAINING PROTEIN"/>
    <property type="match status" value="1"/>
</dbReference>
<gene>
    <name evidence="2" type="ORF">LTRI10_LOCUS53996</name>
</gene>
<dbReference type="Proteomes" id="UP001497516">
    <property type="component" value="Chromosome 9"/>
</dbReference>
<keyword evidence="3" id="KW-1185">Reference proteome</keyword>
<sequence length="121" mass="13011">MSESFGLVFDACISIFDMEKERRPYHRFCDCALHKLKRSSSLKHSSSSSSSSSGGGGGNGDGNIGSACLRRSVTFPGDKKAAAKLMNHRGRLSLAHWVERTNKRAAGGGGDKMGTKFLIED</sequence>
<feature type="region of interest" description="Disordered" evidence="1">
    <location>
        <begin position="37"/>
        <end position="65"/>
    </location>
</feature>
<reference evidence="2 3" key="1">
    <citation type="submission" date="2024-04" db="EMBL/GenBank/DDBJ databases">
        <authorList>
            <person name="Fracassetti M."/>
        </authorList>
    </citation>
    <scope>NUCLEOTIDE SEQUENCE [LARGE SCALE GENOMIC DNA]</scope>
</reference>
<evidence type="ECO:0000313" key="2">
    <source>
        <dbReference type="EMBL" id="CAL1414862.1"/>
    </source>
</evidence>
<evidence type="ECO:0000256" key="1">
    <source>
        <dbReference type="SAM" id="MobiDB-lite"/>
    </source>
</evidence>
<name>A0AAV2GX47_9ROSI</name>
<proteinExistence type="predicted"/>